<accession>A0A919F7N7</accession>
<evidence type="ECO:0000313" key="1">
    <source>
        <dbReference type="EMBL" id="GHH53096.1"/>
    </source>
</evidence>
<name>A0A919F7N7_9XANT</name>
<dbReference type="Proteomes" id="UP000623958">
    <property type="component" value="Unassembled WGS sequence"/>
</dbReference>
<gene>
    <name evidence="1" type="ORF">GCM10009090_17970</name>
</gene>
<keyword evidence="2" id="KW-1185">Reference proteome</keyword>
<dbReference type="AlphaFoldDB" id="A0A919F7N7"/>
<reference evidence="1" key="2">
    <citation type="submission" date="2020-09" db="EMBL/GenBank/DDBJ databases">
        <authorList>
            <person name="Sun Q."/>
            <person name="Ohkuma M."/>
        </authorList>
    </citation>
    <scope>NUCLEOTIDE SEQUENCE</scope>
    <source>
        <strain evidence="1">JCM 13306</strain>
    </source>
</reference>
<proteinExistence type="predicted"/>
<sequence>MNQDSTTPRCYNREPFLRSRIEWGISRETGMPVSALLINDWFEDRCVTHEGSGIGPNNESYPAAHGWLPWCASCRWNPEGQGNVVEE</sequence>
<dbReference type="EMBL" id="BNBA01000011">
    <property type="protein sequence ID" value="GHH53096.1"/>
    <property type="molecule type" value="Genomic_DNA"/>
</dbReference>
<comment type="caution">
    <text evidence="1">The sequence shown here is derived from an EMBL/GenBank/DDBJ whole genome shotgun (WGS) entry which is preliminary data.</text>
</comment>
<reference evidence="1" key="1">
    <citation type="journal article" date="2014" name="Int. J. Syst. Evol. Microbiol.">
        <title>Complete genome sequence of Corynebacterium casei LMG S-19264T (=DSM 44701T), isolated from a smear-ripened cheese.</title>
        <authorList>
            <consortium name="US DOE Joint Genome Institute (JGI-PGF)"/>
            <person name="Walter F."/>
            <person name="Albersmeier A."/>
            <person name="Kalinowski J."/>
            <person name="Ruckert C."/>
        </authorList>
    </citation>
    <scope>NUCLEOTIDE SEQUENCE</scope>
    <source>
        <strain evidence="1">JCM 13306</strain>
    </source>
</reference>
<evidence type="ECO:0000313" key="2">
    <source>
        <dbReference type="Proteomes" id="UP000623958"/>
    </source>
</evidence>
<organism evidence="1 2">
    <name type="scientific">Xanthomonas boreopolis</name>
    <dbReference type="NCBI Taxonomy" id="86183"/>
    <lineage>
        <taxon>Bacteria</taxon>
        <taxon>Pseudomonadati</taxon>
        <taxon>Pseudomonadota</taxon>
        <taxon>Gammaproteobacteria</taxon>
        <taxon>Lysobacterales</taxon>
        <taxon>Lysobacteraceae</taxon>
        <taxon>Xanthomonas</taxon>
    </lineage>
</organism>
<protein>
    <submittedName>
        <fullName evidence="1">Uncharacterized protein</fullName>
    </submittedName>
</protein>